<protein>
    <recommendedName>
        <fullName evidence="5">Lipoprotein</fullName>
    </recommendedName>
</protein>
<sequence length="149" mass="15981">MKARSVVAAATSVLILTMGLSACGGSSNSSADNKQPAAEKQVDKPADLSGTWKQTNGEKDHYQEATITGNTIEINWISPGTKSLYWTGSYTAPTKSGDFSWTSQGDKDKMRESLLASSDDTKEFKYSNGEITYSASALGTTTTIHLKKQ</sequence>
<feature type="region of interest" description="Disordered" evidence="1">
    <location>
        <begin position="25"/>
        <end position="61"/>
    </location>
</feature>
<evidence type="ECO:0008006" key="5">
    <source>
        <dbReference type="Google" id="ProtNLM"/>
    </source>
</evidence>
<reference evidence="3 4" key="1">
    <citation type="journal article" date="2023" name="Microbiol. Spectr.">
        <title>Symbiosis of Carpenter Bees with Uncharacterized Lactic Acid Bacteria Showing NAD Auxotrophy.</title>
        <authorList>
            <person name="Kawasaki S."/>
            <person name="Ozawa K."/>
            <person name="Mori T."/>
            <person name="Yamamoto A."/>
            <person name="Ito M."/>
            <person name="Ohkuma M."/>
            <person name="Sakamoto M."/>
            <person name="Matsutani M."/>
        </authorList>
    </citation>
    <scope>NUCLEOTIDE SEQUENCE [LARGE SCALE GENOMIC DNA]</scope>
    <source>
        <strain evidence="3 4">KimH</strain>
    </source>
</reference>
<evidence type="ECO:0000313" key="4">
    <source>
        <dbReference type="Proteomes" id="UP001321748"/>
    </source>
</evidence>
<organism evidence="3 4">
    <name type="scientific">Bombiscardovia apis</name>
    <dbReference type="NCBI Taxonomy" id="2932182"/>
    <lineage>
        <taxon>Bacteria</taxon>
        <taxon>Bacillati</taxon>
        <taxon>Actinomycetota</taxon>
        <taxon>Actinomycetes</taxon>
        <taxon>Bifidobacteriales</taxon>
        <taxon>Bifidobacteriaceae</taxon>
        <taxon>Bombiscardovia</taxon>
    </lineage>
</organism>
<dbReference type="Proteomes" id="UP001321748">
    <property type="component" value="Chromosome"/>
</dbReference>
<evidence type="ECO:0000256" key="1">
    <source>
        <dbReference type="SAM" id="MobiDB-lite"/>
    </source>
</evidence>
<evidence type="ECO:0000313" key="3">
    <source>
        <dbReference type="EMBL" id="BDR54403.1"/>
    </source>
</evidence>
<feature type="signal peptide" evidence="2">
    <location>
        <begin position="1"/>
        <end position="31"/>
    </location>
</feature>
<keyword evidence="2" id="KW-0732">Signal</keyword>
<dbReference type="PROSITE" id="PS51257">
    <property type="entry name" value="PROKAR_LIPOPROTEIN"/>
    <property type="match status" value="1"/>
</dbReference>
<keyword evidence="4" id="KW-1185">Reference proteome</keyword>
<name>A0ABM8BBU9_9BIFI</name>
<accession>A0ABM8BBU9</accession>
<dbReference type="RefSeq" id="WP_317643406.1">
    <property type="nucleotide sequence ID" value="NZ_AP026800.1"/>
</dbReference>
<proteinExistence type="predicted"/>
<dbReference type="EMBL" id="AP026800">
    <property type="protein sequence ID" value="BDR54403.1"/>
    <property type="molecule type" value="Genomic_DNA"/>
</dbReference>
<feature type="chain" id="PRO_5047119828" description="Lipoprotein" evidence="2">
    <location>
        <begin position="32"/>
        <end position="149"/>
    </location>
</feature>
<evidence type="ECO:0000256" key="2">
    <source>
        <dbReference type="SAM" id="SignalP"/>
    </source>
</evidence>
<gene>
    <name evidence="3" type="ORF">KIMH_05140</name>
</gene>